<dbReference type="InterPro" id="IPR011004">
    <property type="entry name" value="Trimer_LpxA-like_sf"/>
</dbReference>
<name>A0A1G4Q9V2_9CAUL</name>
<dbReference type="Gene3D" id="2.160.10.10">
    <property type="entry name" value="Hexapeptide repeat proteins"/>
    <property type="match status" value="1"/>
</dbReference>
<dbReference type="GO" id="GO:0016740">
    <property type="term" value="F:transferase activity"/>
    <property type="evidence" value="ECO:0007669"/>
    <property type="project" value="UniProtKB-KW"/>
</dbReference>
<sequence length="176" mass="18970">MAIYALGDKTPNLPADDRFWIAPSADVMGDVTLREDASIWFCAVVRGDNDPITIGARSNIQDGAVLHSDDGLPLTIGDDVTVGHKAMIHSCEIGDNSLIGIGAVILARAKIGRNSIVGAGALVPEGKEYPDGVLLIGQPARVARELTPEQIGRLTHSAAHYVRNWRRFKRDLKVRP</sequence>
<dbReference type="RefSeq" id="WP_090644392.1">
    <property type="nucleotide sequence ID" value="NZ_CBCRYE010000001.1"/>
</dbReference>
<dbReference type="OrthoDB" id="9803036at2"/>
<gene>
    <name evidence="1" type="ORF">SAMN02927928_1011</name>
</gene>
<protein>
    <submittedName>
        <fullName evidence="1">Carbonic anhydrase or acetyltransferase, isoleucine patch superfamily</fullName>
    </submittedName>
</protein>
<evidence type="ECO:0000313" key="1">
    <source>
        <dbReference type="EMBL" id="SCW40919.1"/>
    </source>
</evidence>
<dbReference type="CDD" id="cd04645">
    <property type="entry name" value="LbH_gamma_CA_like"/>
    <property type="match status" value="1"/>
</dbReference>
<dbReference type="AlphaFoldDB" id="A0A1G4Q9V2"/>
<dbReference type="PANTHER" id="PTHR13061">
    <property type="entry name" value="DYNACTIN SUBUNIT P25"/>
    <property type="match status" value="1"/>
</dbReference>
<keyword evidence="1" id="KW-0808">Transferase</keyword>
<dbReference type="STRING" id="260084.SAMN02927928_1011"/>
<dbReference type="Proteomes" id="UP000199150">
    <property type="component" value="Unassembled WGS sequence"/>
</dbReference>
<evidence type="ECO:0000313" key="2">
    <source>
        <dbReference type="Proteomes" id="UP000199150"/>
    </source>
</evidence>
<dbReference type="PANTHER" id="PTHR13061:SF29">
    <property type="entry name" value="GAMMA CARBONIC ANHYDRASE-LIKE 1, MITOCHONDRIAL-RELATED"/>
    <property type="match status" value="1"/>
</dbReference>
<organism evidence="1 2">
    <name type="scientific">Asticcacaulis taihuensis</name>
    <dbReference type="NCBI Taxonomy" id="260084"/>
    <lineage>
        <taxon>Bacteria</taxon>
        <taxon>Pseudomonadati</taxon>
        <taxon>Pseudomonadota</taxon>
        <taxon>Alphaproteobacteria</taxon>
        <taxon>Caulobacterales</taxon>
        <taxon>Caulobacteraceae</taxon>
        <taxon>Asticcacaulis</taxon>
    </lineage>
</organism>
<dbReference type="Pfam" id="PF00132">
    <property type="entry name" value="Hexapep"/>
    <property type="match status" value="1"/>
</dbReference>
<dbReference type="InterPro" id="IPR001451">
    <property type="entry name" value="Hexapep"/>
</dbReference>
<proteinExistence type="predicted"/>
<dbReference type="InterPro" id="IPR050484">
    <property type="entry name" value="Transf_Hexapept/Carb_Anhydrase"/>
</dbReference>
<accession>A0A1G4Q9V2</accession>
<reference evidence="2" key="1">
    <citation type="submission" date="2016-10" db="EMBL/GenBank/DDBJ databases">
        <authorList>
            <person name="Varghese N."/>
            <person name="Submissions S."/>
        </authorList>
    </citation>
    <scope>NUCLEOTIDE SEQUENCE [LARGE SCALE GENOMIC DNA]</scope>
    <source>
        <strain evidence="2">CGMCC 1.3431</strain>
    </source>
</reference>
<dbReference type="EMBL" id="FMTS01000001">
    <property type="protein sequence ID" value="SCW40919.1"/>
    <property type="molecule type" value="Genomic_DNA"/>
</dbReference>
<dbReference type="InterPro" id="IPR047324">
    <property type="entry name" value="LbH_gamma_CA-like"/>
</dbReference>
<keyword evidence="2" id="KW-1185">Reference proteome</keyword>
<dbReference type="SUPFAM" id="SSF51161">
    <property type="entry name" value="Trimeric LpxA-like enzymes"/>
    <property type="match status" value="1"/>
</dbReference>